<dbReference type="EMBL" id="VOLR01000003">
    <property type="protein sequence ID" value="TWX62438.1"/>
    <property type="molecule type" value="Genomic_DNA"/>
</dbReference>
<dbReference type="Proteomes" id="UP000321525">
    <property type="component" value="Unassembled WGS sequence"/>
</dbReference>
<evidence type="ECO:0000313" key="4">
    <source>
        <dbReference type="Proteomes" id="UP000321917"/>
    </source>
</evidence>
<dbReference type="RefSeq" id="WP_146797648.1">
    <property type="nucleotide sequence ID" value="NZ_VOLP01000004.1"/>
</dbReference>
<dbReference type="AlphaFoldDB" id="A0A5C6QUE2"/>
<organism evidence="2 4">
    <name type="scientific">Colwellia hornerae</name>
    <dbReference type="NCBI Taxonomy" id="89402"/>
    <lineage>
        <taxon>Bacteria</taxon>
        <taxon>Pseudomonadati</taxon>
        <taxon>Pseudomonadota</taxon>
        <taxon>Gammaproteobacteria</taxon>
        <taxon>Alteromonadales</taxon>
        <taxon>Colwelliaceae</taxon>
        <taxon>Colwellia</taxon>
    </lineage>
</organism>
<proteinExistence type="predicted"/>
<name>A0A5C6QUE2_9GAMM</name>
<evidence type="ECO:0000313" key="3">
    <source>
        <dbReference type="Proteomes" id="UP000321525"/>
    </source>
</evidence>
<dbReference type="OrthoDB" id="5596796at2"/>
<dbReference type="Pfam" id="PF11739">
    <property type="entry name" value="YdbH-like"/>
    <property type="match status" value="1"/>
</dbReference>
<sequence length="868" mass="95519">MRFLKFILIAVITLLIIFTITYSARVSVINHFIKTQLNSDKIAVTCLDLSLASNIAISVNKLCLQTPKANIQIVDMRVEWQLSPALKITDIDIRLAEVKAIEHLFLKKDDAFSSDEEKNQSLGQFLTLSLQPYLKQLKQLHLPIKTNIAKLSYLPFTASNQAKTVYIANVSTLANSLSFSLKTPDNIEFISASLNQEKEGFSIAFSSKLNLLKSFVSDHQLPITPALENDLLASEVSGNLNALIKYQANSISLQNQMTDVSISSDNGIGNSGAFKLSGALNFNSQFDLTDNDKIKVALTFFKKNEILLEYSQSLLLAKLTKAGLPSTILATFENNPLTHLIVKPQGELLITLNDNKGYLSELEISAFSGARPHQIKLDNITFTLPTPKIPYTLAVESFLIDSQLKLVNIAKFTPEPVVLHLVGSLNKAKQTTTINLTADSSITLNTITVLTKKTADKKNNQQNKNITTIAPTTQKAKTLLTLKKLTTKLKGSVELLEDNHLNIKLKVDNQASQLNIPKKIKITSFNLFSEINGSFDNIQLHAQAIADGVNLGSIVFTGSVKSPKVVIAAKNLQLTDLLALNIQLPTEVELIDGLLDYNISGQINALNNIENTPFNVSVAITSLSGEINGIWLQELNWQQHFSLIAGKITTQPSAKENLTVELIETVTPISKLSINTNWTFNKSFKLSAKKLKANVLGGSFFIPNIQWPVTHGHSVNVQLSSIDLEQVLALDEKQGIVVTGHISGQLPVTFDGDKYIIEKGELHNTSNGLIQVIDNPAVAELKANNSQLKLAFDALQNLHYHQLSSAVSMADDGYMQLNTVIKGRNPDIDNDVNLNLNLSYDLLGLLESLSITQRFEESLIKGLQKNKE</sequence>
<gene>
    <name evidence="1" type="ORF">ESZ26_03350</name>
    <name evidence="2" type="ORF">ESZ27_00015</name>
</gene>
<comment type="caution">
    <text evidence="2">The sequence shown here is derived from an EMBL/GenBank/DDBJ whole genome shotgun (WGS) entry which is preliminary data.</text>
</comment>
<keyword evidence="3" id="KW-1185">Reference proteome</keyword>
<dbReference type="Proteomes" id="UP000321917">
    <property type="component" value="Unassembled WGS sequence"/>
</dbReference>
<accession>A0A5C6QUE2</accession>
<protein>
    <submittedName>
        <fullName evidence="2">Uncharacterized protein</fullName>
    </submittedName>
</protein>
<evidence type="ECO:0000313" key="2">
    <source>
        <dbReference type="EMBL" id="TWX72230.1"/>
    </source>
</evidence>
<dbReference type="InterPro" id="IPR021730">
    <property type="entry name" value="YdbH"/>
</dbReference>
<evidence type="ECO:0000313" key="1">
    <source>
        <dbReference type="EMBL" id="TWX62438.1"/>
    </source>
</evidence>
<dbReference type="EMBL" id="VOLQ01000001">
    <property type="protein sequence ID" value="TWX72230.1"/>
    <property type="molecule type" value="Genomic_DNA"/>
</dbReference>
<reference evidence="2 4" key="1">
    <citation type="submission" date="2019-07" db="EMBL/GenBank/DDBJ databases">
        <title>Genomes of sea-ice associated Colwellia species.</title>
        <authorList>
            <person name="Bowman J.P."/>
        </authorList>
    </citation>
    <scope>NUCLEOTIDE SEQUENCE [LARGE SCALE GENOMIC DNA]</scope>
    <source>
        <strain evidence="1 3">ACAM 607</strain>
        <strain evidence="2 4">IC036</strain>
    </source>
</reference>